<gene>
    <name evidence="2" type="ORF">CSAL01_00250</name>
</gene>
<comment type="caution">
    <text evidence="2">The sequence shown here is derived from an EMBL/GenBank/DDBJ whole genome shotgun (WGS) entry which is preliminary data.</text>
</comment>
<dbReference type="OrthoDB" id="4823621at2759"/>
<feature type="signal peptide" evidence="1">
    <location>
        <begin position="1"/>
        <end position="24"/>
    </location>
</feature>
<protein>
    <submittedName>
        <fullName evidence="2">NUDIX domain-containing protein</fullName>
    </submittedName>
</protein>
<evidence type="ECO:0000313" key="2">
    <source>
        <dbReference type="EMBL" id="KXH68377.1"/>
    </source>
</evidence>
<sequence>MQYSVINIQKLALWGAFGLVAVKAQVKDLLPGDDSETVWKAIGTVDPWYLPDDVVDGGDKDGSVLQKATGNRIRCGVVGYGHEDNIWMIPANGNFDQVGYILPRGGYDSRSDKSIADCVLRESKEEGGLIIDINSLIPLGLSNGGAVYWYKGNVTKTVKPTQPRPRPPKGFNVIDTRAELLKPPEKPAKKADMRQAFHNSGIADESTRYELTFKAKEGGATGGESPSGGSDYSVKDLGNWKAIYTDGFTNGKEAIVKSAGGFTTTNDLGETKGWNTLMASPYGVVASELAQTVGKGIAGISVADGNPSEMIFTLEQE</sequence>
<evidence type="ECO:0000256" key="1">
    <source>
        <dbReference type="SAM" id="SignalP"/>
    </source>
</evidence>
<dbReference type="AlphaFoldDB" id="A0A135V795"/>
<reference evidence="2 3" key="1">
    <citation type="submission" date="2014-02" db="EMBL/GenBank/DDBJ databases">
        <title>The genome sequence of Colletotrichum salicis CBS 607.94.</title>
        <authorList>
            <person name="Baroncelli R."/>
            <person name="Thon M.R."/>
        </authorList>
    </citation>
    <scope>NUCLEOTIDE SEQUENCE [LARGE SCALE GENOMIC DNA]</scope>
    <source>
        <strain evidence="2 3">CBS 607.94</strain>
    </source>
</reference>
<dbReference type="Proteomes" id="UP000070121">
    <property type="component" value="Unassembled WGS sequence"/>
</dbReference>
<name>A0A135V795_9PEZI</name>
<keyword evidence="3" id="KW-1185">Reference proteome</keyword>
<dbReference type="InterPro" id="IPR015797">
    <property type="entry name" value="NUDIX_hydrolase-like_dom_sf"/>
</dbReference>
<dbReference type="STRING" id="1209931.A0A135V795"/>
<accession>A0A135V795</accession>
<feature type="chain" id="PRO_5007805862" evidence="1">
    <location>
        <begin position="25"/>
        <end position="317"/>
    </location>
</feature>
<evidence type="ECO:0000313" key="3">
    <source>
        <dbReference type="Proteomes" id="UP000070121"/>
    </source>
</evidence>
<keyword evidence="1" id="KW-0732">Signal</keyword>
<proteinExistence type="predicted"/>
<organism evidence="2 3">
    <name type="scientific">Colletotrichum salicis</name>
    <dbReference type="NCBI Taxonomy" id="1209931"/>
    <lineage>
        <taxon>Eukaryota</taxon>
        <taxon>Fungi</taxon>
        <taxon>Dikarya</taxon>
        <taxon>Ascomycota</taxon>
        <taxon>Pezizomycotina</taxon>
        <taxon>Sordariomycetes</taxon>
        <taxon>Hypocreomycetidae</taxon>
        <taxon>Glomerellales</taxon>
        <taxon>Glomerellaceae</taxon>
        <taxon>Colletotrichum</taxon>
        <taxon>Colletotrichum acutatum species complex</taxon>
    </lineage>
</organism>
<dbReference type="SUPFAM" id="SSF55811">
    <property type="entry name" value="Nudix"/>
    <property type="match status" value="1"/>
</dbReference>
<dbReference type="EMBL" id="JFFI01000312">
    <property type="protein sequence ID" value="KXH68377.1"/>
    <property type="molecule type" value="Genomic_DNA"/>
</dbReference>